<sequence length="115" mass="13410">MGDTAGKNGDDEMPVEGGLFFLGESQAQRPIPSRLRERLERKIERPNYAEREKERDKRMQEMQKQKMDKLREHHEKVDRLSAQARERRRLQQLAAQNEIADDAPNNTEGEPSNPV</sequence>
<feature type="compositionally biased region" description="Basic and acidic residues" evidence="1">
    <location>
        <begin position="34"/>
        <end position="79"/>
    </location>
</feature>
<evidence type="ECO:0000256" key="1">
    <source>
        <dbReference type="SAM" id="MobiDB-lite"/>
    </source>
</evidence>
<dbReference type="OrthoDB" id="6259129at2759"/>
<accession>A0A8E0VFI8</accession>
<organism evidence="2 3">
    <name type="scientific">Fasciolopsis buskii</name>
    <dbReference type="NCBI Taxonomy" id="27845"/>
    <lineage>
        <taxon>Eukaryota</taxon>
        <taxon>Metazoa</taxon>
        <taxon>Spiralia</taxon>
        <taxon>Lophotrochozoa</taxon>
        <taxon>Platyhelminthes</taxon>
        <taxon>Trematoda</taxon>
        <taxon>Digenea</taxon>
        <taxon>Plagiorchiida</taxon>
        <taxon>Echinostomata</taxon>
        <taxon>Echinostomatoidea</taxon>
        <taxon>Fasciolidae</taxon>
        <taxon>Fasciolopsis</taxon>
    </lineage>
</organism>
<feature type="region of interest" description="Disordered" evidence="1">
    <location>
        <begin position="1"/>
        <end position="115"/>
    </location>
</feature>
<dbReference type="Proteomes" id="UP000728185">
    <property type="component" value="Unassembled WGS sequence"/>
</dbReference>
<protein>
    <submittedName>
        <fullName evidence="2">Uncharacterized protein</fullName>
    </submittedName>
</protein>
<name>A0A8E0VFI8_9TREM</name>
<reference evidence="2" key="1">
    <citation type="submission" date="2019-05" db="EMBL/GenBank/DDBJ databases">
        <title>Annotation for the trematode Fasciolopsis buski.</title>
        <authorList>
            <person name="Choi Y.-J."/>
        </authorList>
    </citation>
    <scope>NUCLEOTIDE SEQUENCE</scope>
    <source>
        <strain evidence="2">HT</strain>
        <tissue evidence="2">Whole worm</tissue>
    </source>
</reference>
<dbReference type="AlphaFoldDB" id="A0A8E0VFI8"/>
<dbReference type="EMBL" id="LUCM01010724">
    <property type="protein sequence ID" value="KAA0185092.1"/>
    <property type="molecule type" value="Genomic_DNA"/>
</dbReference>
<keyword evidence="3" id="KW-1185">Reference proteome</keyword>
<proteinExistence type="predicted"/>
<comment type="caution">
    <text evidence="2">The sequence shown here is derived from an EMBL/GenBank/DDBJ whole genome shotgun (WGS) entry which is preliminary data.</text>
</comment>
<evidence type="ECO:0000313" key="3">
    <source>
        <dbReference type="Proteomes" id="UP000728185"/>
    </source>
</evidence>
<feature type="compositionally biased region" description="Polar residues" evidence="1">
    <location>
        <begin position="104"/>
        <end position="115"/>
    </location>
</feature>
<gene>
    <name evidence="2" type="ORF">FBUS_11740</name>
</gene>
<evidence type="ECO:0000313" key="2">
    <source>
        <dbReference type="EMBL" id="KAA0185092.1"/>
    </source>
</evidence>